<evidence type="ECO:0000313" key="3">
    <source>
        <dbReference type="Proteomes" id="UP001142317"/>
    </source>
</evidence>
<dbReference type="InterPro" id="IPR041657">
    <property type="entry name" value="HTH_17"/>
</dbReference>
<name>A0A9W6HFS7_9MICO</name>
<accession>A0A9W6HFS7</accession>
<protein>
    <recommendedName>
        <fullName evidence="1">Helix-turn-helix domain-containing protein</fullName>
    </recommendedName>
</protein>
<reference evidence="2" key="2">
    <citation type="submission" date="2023-01" db="EMBL/GenBank/DDBJ databases">
        <authorList>
            <person name="Sun Q."/>
            <person name="Evtushenko L."/>
        </authorList>
    </citation>
    <scope>NUCLEOTIDE SEQUENCE</scope>
    <source>
        <strain evidence="2">VKM Ac-1447</strain>
    </source>
</reference>
<evidence type="ECO:0000313" key="2">
    <source>
        <dbReference type="EMBL" id="GLJ79013.1"/>
    </source>
</evidence>
<organism evidence="2 3">
    <name type="scientific">Microbacterium imperiale</name>
    <dbReference type="NCBI Taxonomy" id="33884"/>
    <lineage>
        <taxon>Bacteria</taxon>
        <taxon>Bacillati</taxon>
        <taxon>Actinomycetota</taxon>
        <taxon>Actinomycetes</taxon>
        <taxon>Micrococcales</taxon>
        <taxon>Microbacteriaceae</taxon>
        <taxon>Microbacterium</taxon>
    </lineage>
</organism>
<comment type="caution">
    <text evidence="2">The sequence shown here is derived from an EMBL/GenBank/DDBJ whole genome shotgun (WGS) entry which is preliminary data.</text>
</comment>
<keyword evidence="3" id="KW-1185">Reference proteome</keyword>
<dbReference type="SUPFAM" id="SSF46955">
    <property type="entry name" value="Putative DNA-binding domain"/>
    <property type="match status" value="1"/>
</dbReference>
<dbReference type="EMBL" id="BSEO01000001">
    <property type="protein sequence ID" value="GLJ79013.1"/>
    <property type="molecule type" value="Genomic_DNA"/>
</dbReference>
<dbReference type="AlphaFoldDB" id="A0A9W6HFS7"/>
<dbReference type="Pfam" id="PF12728">
    <property type="entry name" value="HTH_17"/>
    <property type="match status" value="1"/>
</dbReference>
<dbReference type="Proteomes" id="UP001142317">
    <property type="component" value="Unassembled WGS sequence"/>
</dbReference>
<sequence>MTDELEALIRADAQRYLDEGSVRDFEMGMRKSRAIHAAAAIYLEAKIRMETEKAIAKAQAEFEAELDAEFDYEHTGELVEDASAERLEYMTELEVAEYLKVPVATLRDWRRKDAVKVLPFHKIGRLIRYERGEVDAAMRAGRVEGGNNLPAGASVSIEPH</sequence>
<evidence type="ECO:0000259" key="1">
    <source>
        <dbReference type="Pfam" id="PF12728"/>
    </source>
</evidence>
<dbReference type="InterPro" id="IPR009061">
    <property type="entry name" value="DNA-bd_dom_put_sf"/>
</dbReference>
<proteinExistence type="predicted"/>
<reference evidence="2" key="1">
    <citation type="journal article" date="2014" name="Int. J. Syst. Evol. Microbiol.">
        <title>Complete genome sequence of Corynebacterium casei LMG S-19264T (=DSM 44701T), isolated from a smear-ripened cheese.</title>
        <authorList>
            <consortium name="US DOE Joint Genome Institute (JGI-PGF)"/>
            <person name="Walter F."/>
            <person name="Albersmeier A."/>
            <person name="Kalinowski J."/>
            <person name="Ruckert C."/>
        </authorList>
    </citation>
    <scope>NUCLEOTIDE SEQUENCE</scope>
    <source>
        <strain evidence="2">VKM Ac-1447</strain>
    </source>
</reference>
<dbReference type="RefSeq" id="WP_210004824.1">
    <property type="nucleotide sequence ID" value="NZ_BSEO01000001.1"/>
</dbReference>
<feature type="domain" description="Helix-turn-helix" evidence="1">
    <location>
        <begin position="94"/>
        <end position="141"/>
    </location>
</feature>
<gene>
    <name evidence="2" type="ORF">GCM10017586_06950</name>
</gene>